<dbReference type="PANTHER" id="PTHR30146">
    <property type="entry name" value="LACI-RELATED TRANSCRIPTIONAL REPRESSOR"/>
    <property type="match status" value="1"/>
</dbReference>
<evidence type="ECO:0000313" key="6">
    <source>
        <dbReference type="Proteomes" id="UP001172728"/>
    </source>
</evidence>
<dbReference type="PROSITE" id="PS50932">
    <property type="entry name" value="HTH_LACI_2"/>
    <property type="match status" value="1"/>
</dbReference>
<dbReference type="Gene3D" id="1.10.260.40">
    <property type="entry name" value="lambda repressor-like DNA-binding domains"/>
    <property type="match status" value="1"/>
</dbReference>
<protein>
    <submittedName>
        <fullName evidence="5">LacI family DNA-binding transcriptional regulator</fullName>
    </submittedName>
</protein>
<dbReference type="RefSeq" id="WP_301131190.1">
    <property type="nucleotide sequence ID" value="NZ_JAUHPW010000002.1"/>
</dbReference>
<dbReference type="InterPro" id="IPR010982">
    <property type="entry name" value="Lambda_DNA-bd_dom_sf"/>
</dbReference>
<accession>A0ABT8G6L2</accession>
<gene>
    <name evidence="5" type="ORF">QQX09_02800</name>
</gene>
<organism evidence="5 6">
    <name type="scientific">Demequina litoralis</name>
    <dbReference type="NCBI Taxonomy" id="3051660"/>
    <lineage>
        <taxon>Bacteria</taxon>
        <taxon>Bacillati</taxon>
        <taxon>Actinomycetota</taxon>
        <taxon>Actinomycetes</taxon>
        <taxon>Micrococcales</taxon>
        <taxon>Demequinaceae</taxon>
        <taxon>Demequina</taxon>
    </lineage>
</organism>
<dbReference type="SUPFAM" id="SSF47413">
    <property type="entry name" value="lambda repressor-like DNA-binding domains"/>
    <property type="match status" value="1"/>
</dbReference>
<keyword evidence="2 5" id="KW-0238">DNA-binding</keyword>
<evidence type="ECO:0000256" key="1">
    <source>
        <dbReference type="ARBA" id="ARBA00023015"/>
    </source>
</evidence>
<evidence type="ECO:0000256" key="3">
    <source>
        <dbReference type="ARBA" id="ARBA00023163"/>
    </source>
</evidence>
<keyword evidence="6" id="KW-1185">Reference proteome</keyword>
<feature type="domain" description="HTH lacI-type" evidence="4">
    <location>
        <begin position="12"/>
        <end position="66"/>
    </location>
</feature>
<sequence length="344" mass="35682">MVESGLAGRRKPTSADVARAAGVSQSTVSYVLTGKRPISEETRRRVEGAIAELGFVPNSGARTLAGRRSHVIGLMIPFRAGVEISANLAFVGEIAAIARKADHDVLLVTSDEGPAGLSRLRDSGMCDGLILMDVEARDPRVEAARGLGVPCVVIGVPDDRSGLSCVDLDFEAAGGDAVSLLVGRGRDVIGLVSPGPHGERGEMSFTRRFVAGAEASARDRAELVAASADPDFGSLARAVDSILSARPDCRAFAVHMSSAVEPVLAILRARGLEPGVDVDVVGVCDEDVAARNRTALDALVLQPERVSAEAMDALFCQIDGTRAVGTRLELVAAPVVTRGGAALS</sequence>
<dbReference type="CDD" id="cd01392">
    <property type="entry name" value="HTH_LacI"/>
    <property type="match status" value="1"/>
</dbReference>
<evidence type="ECO:0000256" key="2">
    <source>
        <dbReference type="ARBA" id="ARBA00023125"/>
    </source>
</evidence>
<evidence type="ECO:0000259" key="4">
    <source>
        <dbReference type="PROSITE" id="PS50932"/>
    </source>
</evidence>
<dbReference type="Pfam" id="PF00356">
    <property type="entry name" value="LacI"/>
    <property type="match status" value="1"/>
</dbReference>
<name>A0ABT8G6L2_9MICO</name>
<dbReference type="Proteomes" id="UP001172728">
    <property type="component" value="Unassembled WGS sequence"/>
</dbReference>
<dbReference type="PANTHER" id="PTHR30146:SF153">
    <property type="entry name" value="LACTOSE OPERON REPRESSOR"/>
    <property type="match status" value="1"/>
</dbReference>
<dbReference type="InterPro" id="IPR000843">
    <property type="entry name" value="HTH_LacI"/>
</dbReference>
<comment type="caution">
    <text evidence="5">The sequence shown here is derived from an EMBL/GenBank/DDBJ whole genome shotgun (WGS) entry which is preliminary data.</text>
</comment>
<dbReference type="Pfam" id="PF13377">
    <property type="entry name" value="Peripla_BP_3"/>
    <property type="match status" value="1"/>
</dbReference>
<dbReference type="EMBL" id="JAUHPW010000002">
    <property type="protein sequence ID" value="MDN4474780.1"/>
    <property type="molecule type" value="Genomic_DNA"/>
</dbReference>
<dbReference type="GO" id="GO:0003677">
    <property type="term" value="F:DNA binding"/>
    <property type="evidence" value="ECO:0007669"/>
    <property type="project" value="UniProtKB-KW"/>
</dbReference>
<dbReference type="InterPro" id="IPR046335">
    <property type="entry name" value="LacI/GalR-like_sensor"/>
</dbReference>
<dbReference type="Gene3D" id="3.40.50.2300">
    <property type="match status" value="2"/>
</dbReference>
<reference evidence="5" key="1">
    <citation type="submission" date="2023-06" db="EMBL/GenBank/DDBJ databases">
        <title>Sysu t00192.</title>
        <authorList>
            <person name="Gao L."/>
            <person name="Fang B.-Z."/>
            <person name="Li W.-J."/>
        </authorList>
    </citation>
    <scope>NUCLEOTIDE SEQUENCE</scope>
    <source>
        <strain evidence="5">SYSU T00192</strain>
    </source>
</reference>
<dbReference type="SMART" id="SM00354">
    <property type="entry name" value="HTH_LACI"/>
    <property type="match status" value="1"/>
</dbReference>
<evidence type="ECO:0000313" key="5">
    <source>
        <dbReference type="EMBL" id="MDN4474780.1"/>
    </source>
</evidence>
<dbReference type="SUPFAM" id="SSF53822">
    <property type="entry name" value="Periplasmic binding protein-like I"/>
    <property type="match status" value="1"/>
</dbReference>
<dbReference type="InterPro" id="IPR028082">
    <property type="entry name" value="Peripla_BP_I"/>
</dbReference>
<proteinExistence type="predicted"/>
<keyword evidence="1" id="KW-0805">Transcription regulation</keyword>
<keyword evidence="3" id="KW-0804">Transcription</keyword>